<dbReference type="Proteomes" id="UP000325313">
    <property type="component" value="Unassembled WGS sequence"/>
</dbReference>
<accession>A0A5B0RBD6</accession>
<feature type="compositionally biased region" description="Basic and acidic residues" evidence="1">
    <location>
        <begin position="173"/>
        <end position="185"/>
    </location>
</feature>
<feature type="compositionally biased region" description="Polar residues" evidence="1">
    <location>
        <begin position="157"/>
        <end position="172"/>
    </location>
</feature>
<dbReference type="AlphaFoldDB" id="A0A5B0RBD6"/>
<dbReference type="EMBL" id="VDEP01000008">
    <property type="protein sequence ID" value="KAA1137381.1"/>
    <property type="molecule type" value="Genomic_DNA"/>
</dbReference>
<reference evidence="2 4" key="1">
    <citation type="submission" date="2019-05" db="EMBL/GenBank/DDBJ databases">
        <title>Emergence of the Ug99 lineage of the wheat stem rust pathogen through somatic hybridization.</title>
        <authorList>
            <person name="Li F."/>
            <person name="Upadhyaya N.M."/>
            <person name="Sperschneider J."/>
            <person name="Matny O."/>
            <person name="Nguyen-Phuc H."/>
            <person name="Mago R."/>
            <person name="Raley C."/>
            <person name="Miller M.E."/>
            <person name="Silverstein K.A.T."/>
            <person name="Henningsen E."/>
            <person name="Hirsch C.D."/>
            <person name="Visser B."/>
            <person name="Pretorius Z.A."/>
            <person name="Steffenson B.J."/>
            <person name="Schwessinger B."/>
            <person name="Dodds P.N."/>
            <person name="Figueroa M."/>
        </authorList>
    </citation>
    <scope>NUCLEOTIDE SEQUENCE [LARGE SCALE GENOMIC DNA]</scope>
    <source>
        <strain evidence="2 4">Ug99</strain>
    </source>
</reference>
<evidence type="ECO:0000313" key="2">
    <source>
        <dbReference type="EMBL" id="KAA1122608.1"/>
    </source>
</evidence>
<feature type="region of interest" description="Disordered" evidence="1">
    <location>
        <begin position="153"/>
        <end position="186"/>
    </location>
</feature>
<sequence>MDDPALQCAVREHLLTASDAVGWLMIANPCCRVKQQAGRPSQAGKPTQDEFWAINRGKHPSHLLQITAIPLPTRQQSLRYHSFSTPLSFTNSKFISMRSVIVAACLLSAAAMASPVELQARKPCGNSCDPSYINGGNIGGGFFYDNDRSSDSRYHDSASQFQSTPFGTFSSQRENDAAASSRDHTQIISIPGIDDGRLY</sequence>
<proteinExistence type="predicted"/>
<dbReference type="EMBL" id="VDEP01000227">
    <property type="protein sequence ID" value="KAA1122608.1"/>
    <property type="molecule type" value="Genomic_DNA"/>
</dbReference>
<protein>
    <submittedName>
        <fullName evidence="2">Uncharacterized protein</fullName>
    </submittedName>
</protein>
<name>A0A5B0RBD6_PUCGR</name>
<comment type="caution">
    <text evidence="2">The sequence shown here is derived from an EMBL/GenBank/DDBJ whole genome shotgun (WGS) entry which is preliminary data.</text>
</comment>
<organism evidence="2 4">
    <name type="scientific">Puccinia graminis f. sp. tritici</name>
    <dbReference type="NCBI Taxonomy" id="56615"/>
    <lineage>
        <taxon>Eukaryota</taxon>
        <taxon>Fungi</taxon>
        <taxon>Dikarya</taxon>
        <taxon>Basidiomycota</taxon>
        <taxon>Pucciniomycotina</taxon>
        <taxon>Pucciniomycetes</taxon>
        <taxon>Pucciniales</taxon>
        <taxon>Pucciniaceae</taxon>
        <taxon>Puccinia</taxon>
    </lineage>
</organism>
<evidence type="ECO:0000256" key="1">
    <source>
        <dbReference type="SAM" id="MobiDB-lite"/>
    </source>
</evidence>
<gene>
    <name evidence="3" type="ORF">PGTUg99_000855</name>
    <name evidence="2" type="ORF">PGTUg99_003251</name>
</gene>
<evidence type="ECO:0000313" key="4">
    <source>
        <dbReference type="Proteomes" id="UP000325313"/>
    </source>
</evidence>
<evidence type="ECO:0000313" key="3">
    <source>
        <dbReference type="EMBL" id="KAA1137381.1"/>
    </source>
</evidence>